<dbReference type="EMBL" id="JAATIQ010000001">
    <property type="protein sequence ID" value="KAF4404900.1"/>
    <property type="molecule type" value="Genomic_DNA"/>
</dbReference>
<dbReference type="Proteomes" id="UP000583929">
    <property type="component" value="Unassembled WGS sequence"/>
</dbReference>
<proteinExistence type="predicted"/>
<gene>
    <name evidence="2" type="ORF">G4B88_006286</name>
</gene>
<organism evidence="2 3">
    <name type="scientific">Cannabis sativa</name>
    <name type="common">Hemp</name>
    <name type="synonym">Marijuana</name>
    <dbReference type="NCBI Taxonomy" id="3483"/>
    <lineage>
        <taxon>Eukaryota</taxon>
        <taxon>Viridiplantae</taxon>
        <taxon>Streptophyta</taxon>
        <taxon>Embryophyta</taxon>
        <taxon>Tracheophyta</taxon>
        <taxon>Spermatophyta</taxon>
        <taxon>Magnoliopsida</taxon>
        <taxon>eudicotyledons</taxon>
        <taxon>Gunneridae</taxon>
        <taxon>Pentapetalae</taxon>
        <taxon>rosids</taxon>
        <taxon>fabids</taxon>
        <taxon>Rosales</taxon>
        <taxon>Cannabaceae</taxon>
        <taxon>Cannabis</taxon>
    </lineage>
</organism>
<evidence type="ECO:0000259" key="1">
    <source>
        <dbReference type="Pfam" id="PF13966"/>
    </source>
</evidence>
<keyword evidence="3" id="KW-1185">Reference proteome</keyword>
<comment type="caution">
    <text evidence="2">The sequence shown here is derived from an EMBL/GenBank/DDBJ whole genome shotgun (WGS) entry which is preliminary data.</text>
</comment>
<protein>
    <recommendedName>
        <fullName evidence="1">Reverse transcriptase zinc-binding domain-containing protein</fullName>
    </recommendedName>
</protein>
<feature type="domain" description="Reverse transcriptase zinc-binding" evidence="1">
    <location>
        <begin position="14"/>
        <end position="89"/>
    </location>
</feature>
<name>A0A7J6IDX2_CANSA</name>
<evidence type="ECO:0000313" key="3">
    <source>
        <dbReference type="Proteomes" id="UP000583929"/>
    </source>
</evidence>
<reference evidence="2 3" key="1">
    <citation type="journal article" date="2020" name="bioRxiv">
        <title>Sequence and annotation of 42 cannabis genomes reveals extensive copy number variation in cannabinoid synthesis and pathogen resistance genes.</title>
        <authorList>
            <person name="Mckernan K.J."/>
            <person name="Helbert Y."/>
            <person name="Kane L.T."/>
            <person name="Ebling H."/>
            <person name="Zhang L."/>
            <person name="Liu B."/>
            <person name="Eaton Z."/>
            <person name="Mclaughlin S."/>
            <person name="Kingan S."/>
            <person name="Baybayan P."/>
            <person name="Concepcion G."/>
            <person name="Jordan M."/>
            <person name="Riva A."/>
            <person name="Barbazuk W."/>
            <person name="Harkins T."/>
        </authorList>
    </citation>
    <scope>NUCLEOTIDE SEQUENCE [LARGE SCALE GENOMIC DNA]</scope>
    <source>
        <strain evidence="3">cv. Jamaican Lion 4</strain>
        <tissue evidence="2">Leaf</tissue>
    </source>
</reference>
<dbReference type="Pfam" id="PF13966">
    <property type="entry name" value="zf-RVT"/>
    <property type="match status" value="1"/>
</dbReference>
<evidence type="ECO:0000313" key="2">
    <source>
        <dbReference type="EMBL" id="KAF4404900.1"/>
    </source>
</evidence>
<sequence length="110" mass="12344">MTDIRKTGAGANHFKTKLLYNNSIAQEQFGSNKVIWSSLNMPKHRFIFWQAINDQLLTRDKFAKFQIALDTTLCPVCAVVEESNAHSVVMFEQQGQATKSACNNPGSHDL</sequence>
<accession>A0A7J6IDX2</accession>
<dbReference type="AlphaFoldDB" id="A0A7J6IDX2"/>
<dbReference type="InterPro" id="IPR026960">
    <property type="entry name" value="RVT-Znf"/>
</dbReference>